<evidence type="ECO:0000313" key="4">
    <source>
        <dbReference type="Proteomes" id="UP000444721"/>
    </source>
</evidence>
<gene>
    <name evidence="3" type="ORF">FDP41_003058</name>
</gene>
<feature type="transmembrane region" description="Helical" evidence="2">
    <location>
        <begin position="41"/>
        <end position="61"/>
    </location>
</feature>
<feature type="transmembrane region" description="Helical" evidence="2">
    <location>
        <begin position="311"/>
        <end position="336"/>
    </location>
</feature>
<feature type="region of interest" description="Disordered" evidence="1">
    <location>
        <begin position="68"/>
        <end position="170"/>
    </location>
</feature>
<evidence type="ECO:0000256" key="1">
    <source>
        <dbReference type="SAM" id="MobiDB-lite"/>
    </source>
</evidence>
<feature type="transmembrane region" description="Helical" evidence="2">
    <location>
        <begin position="180"/>
        <end position="203"/>
    </location>
</feature>
<comment type="caution">
    <text evidence="3">The sequence shown here is derived from an EMBL/GenBank/DDBJ whole genome shotgun (WGS) entry which is preliminary data.</text>
</comment>
<feature type="transmembrane region" description="Helical" evidence="2">
    <location>
        <begin position="397"/>
        <end position="424"/>
    </location>
</feature>
<feature type="transmembrane region" description="Helical" evidence="2">
    <location>
        <begin position="267"/>
        <end position="291"/>
    </location>
</feature>
<name>A0A6A5BRH9_NAEFO</name>
<dbReference type="AlphaFoldDB" id="A0A6A5BRH9"/>
<keyword evidence="2" id="KW-1133">Transmembrane helix</keyword>
<keyword evidence="2" id="KW-0472">Membrane</keyword>
<feature type="compositionally biased region" description="Polar residues" evidence="1">
    <location>
        <begin position="504"/>
        <end position="516"/>
    </location>
</feature>
<feature type="compositionally biased region" description="Basic and acidic residues" evidence="1">
    <location>
        <begin position="491"/>
        <end position="503"/>
    </location>
</feature>
<protein>
    <submittedName>
        <fullName evidence="3">Uncharacterized protein</fullName>
    </submittedName>
</protein>
<organism evidence="3 4">
    <name type="scientific">Naegleria fowleri</name>
    <name type="common">Brain eating amoeba</name>
    <dbReference type="NCBI Taxonomy" id="5763"/>
    <lineage>
        <taxon>Eukaryota</taxon>
        <taxon>Discoba</taxon>
        <taxon>Heterolobosea</taxon>
        <taxon>Tetramitia</taxon>
        <taxon>Eutetramitia</taxon>
        <taxon>Vahlkampfiidae</taxon>
        <taxon>Naegleria</taxon>
    </lineage>
</organism>
<keyword evidence="2" id="KW-0812">Transmembrane</keyword>
<dbReference type="Proteomes" id="UP000444721">
    <property type="component" value="Unassembled WGS sequence"/>
</dbReference>
<dbReference type="OMA" id="CGWALND"/>
<keyword evidence="4" id="KW-1185">Reference proteome</keyword>
<feature type="transmembrane region" description="Helical" evidence="2">
    <location>
        <begin position="223"/>
        <end position="246"/>
    </location>
</feature>
<dbReference type="VEuPathDB" id="AmoebaDB:NfTy_058650"/>
<proteinExistence type="predicted"/>
<dbReference type="RefSeq" id="XP_044562449.1">
    <property type="nucleotide sequence ID" value="XM_044706320.1"/>
</dbReference>
<dbReference type="OrthoDB" id="10485372at2759"/>
<feature type="transmembrane region" description="Helical" evidence="2">
    <location>
        <begin position="367"/>
        <end position="391"/>
    </location>
</feature>
<dbReference type="VEuPathDB" id="AmoebaDB:FDP41_003058"/>
<sequence length="531" mass="58462">MESISSSFELLATTTTLATNSSSNSTVVPMGQFVGEVSIAALQWISFIVLLPFVLILLTCFTRESAATTNTTNHPHDVKSQPHDHFDTKQSQLHHKHDDLLRKSHHQRVAQQRHQFPTSSTTTTSGGDDSLSTTTLSECEGKSVVSPTPTSPNTSTPFVHPSSSMWSPPTRRRKVSKNRVILFSLMLPSVIILVLLFGVRILTMTAFPVDTFLVELKPLHVRVLNGLVFCGWALNDLMLVVQFLFISYMFLQTSRKLKYISQRVYKLLVISMVVTPVILSTSVLGYITAVMTDQVTKPQQADGTAANVRPALLFFYSISTIIFIGSVIVALSYVIWTTVQLVKHLKAASMGAGLQLQQTTRTAIRKVITIVTLVSVIAAFMCLMELIALIGELSNSSVYFAVISLIGKALATWIYIAGLCLLFGPLSSLRKYVKDIFKNANEKMIMDSNVMTMQPNSAVGVNAFKDNNSEQRQNSPIVLDQIDTTTIVDSQRGDGRHDGETLRSDTTQSIVLQNSNEDQKPLGGLTVSTQE</sequence>
<reference evidence="3 4" key="1">
    <citation type="journal article" date="2019" name="Sci. Rep.">
        <title>Nanopore sequencing improves the draft genome of the human pathogenic amoeba Naegleria fowleri.</title>
        <authorList>
            <person name="Liechti N."/>
            <person name="Schurch N."/>
            <person name="Bruggmann R."/>
            <person name="Wittwer M."/>
        </authorList>
    </citation>
    <scope>NUCLEOTIDE SEQUENCE [LARGE SCALE GENOMIC DNA]</scope>
    <source>
        <strain evidence="3 4">ATCC 30894</strain>
    </source>
</reference>
<evidence type="ECO:0000313" key="3">
    <source>
        <dbReference type="EMBL" id="KAF0977736.1"/>
    </source>
</evidence>
<feature type="compositionally biased region" description="Low complexity" evidence="1">
    <location>
        <begin position="118"/>
        <end position="157"/>
    </location>
</feature>
<feature type="compositionally biased region" description="Basic and acidic residues" evidence="1">
    <location>
        <begin position="74"/>
        <end position="88"/>
    </location>
</feature>
<dbReference type="VEuPathDB" id="AmoebaDB:NF0031420"/>
<dbReference type="EMBL" id="VFQX01000033">
    <property type="protein sequence ID" value="KAF0977736.1"/>
    <property type="molecule type" value="Genomic_DNA"/>
</dbReference>
<evidence type="ECO:0000256" key="2">
    <source>
        <dbReference type="SAM" id="Phobius"/>
    </source>
</evidence>
<accession>A0A6A5BRH9</accession>
<feature type="region of interest" description="Disordered" evidence="1">
    <location>
        <begin position="489"/>
        <end position="531"/>
    </location>
</feature>
<dbReference type="GeneID" id="68110276"/>